<dbReference type="RefSeq" id="WP_046525417.1">
    <property type="nucleotide sequence ID" value="NZ_LAYY01000031.1"/>
</dbReference>
<dbReference type="OrthoDB" id="2706506at2"/>
<keyword evidence="2" id="KW-1185">Reference proteome</keyword>
<dbReference type="EMBL" id="LAYY01000031">
    <property type="protein sequence ID" value="KKK36432.1"/>
    <property type="molecule type" value="Genomic_DNA"/>
</dbReference>
<dbReference type="GO" id="GO:0016787">
    <property type="term" value="F:hydrolase activity"/>
    <property type="evidence" value="ECO:0007669"/>
    <property type="project" value="UniProtKB-KW"/>
</dbReference>
<dbReference type="Proteomes" id="UP000034166">
    <property type="component" value="Unassembled WGS sequence"/>
</dbReference>
<name>A0A0M2STY0_9BACI</name>
<protein>
    <submittedName>
        <fullName evidence="1">Hydrolase</fullName>
    </submittedName>
</protein>
<gene>
    <name evidence="1" type="ORF">WQ57_19350</name>
</gene>
<sequence>MEEQKRTYYVSIASGEILEQAAEPEGQFKIRATDEEVKHLKEFMVDNYKADWKSFWEAHVPFKQYHTNKTNPEYDDTMKEMYAMIYELGDEETRQHISSMGYVGSDNLD</sequence>
<organism evidence="1 2">
    <name type="scientific">Mesobacillus campisalis</name>
    <dbReference type="NCBI Taxonomy" id="1408103"/>
    <lineage>
        <taxon>Bacteria</taxon>
        <taxon>Bacillati</taxon>
        <taxon>Bacillota</taxon>
        <taxon>Bacilli</taxon>
        <taxon>Bacillales</taxon>
        <taxon>Bacillaceae</taxon>
        <taxon>Mesobacillus</taxon>
    </lineage>
</organism>
<comment type="caution">
    <text evidence="1">The sequence shown here is derived from an EMBL/GenBank/DDBJ whole genome shotgun (WGS) entry which is preliminary data.</text>
</comment>
<evidence type="ECO:0000313" key="1">
    <source>
        <dbReference type="EMBL" id="KKK36432.1"/>
    </source>
</evidence>
<dbReference type="AlphaFoldDB" id="A0A0M2STY0"/>
<reference evidence="1 2" key="1">
    <citation type="submission" date="2015-04" db="EMBL/GenBank/DDBJ databases">
        <title>Taxonomic description and genome sequence of Bacillus campisalis sp. nov., a novel member of the genus Bacillus isolated from solar saltern.</title>
        <authorList>
            <person name="Mathan Kumar R."/>
            <person name="Kaur G."/>
            <person name="Kumar A."/>
            <person name="Singh N.K."/>
            <person name="Kaur N."/>
            <person name="Kumar N."/>
            <person name="Mayilraj S."/>
        </authorList>
    </citation>
    <scope>NUCLEOTIDE SEQUENCE [LARGE SCALE GENOMIC DNA]</scope>
    <source>
        <strain evidence="1 2">SA2-6</strain>
    </source>
</reference>
<evidence type="ECO:0000313" key="2">
    <source>
        <dbReference type="Proteomes" id="UP000034166"/>
    </source>
</evidence>
<accession>A0A0M2STY0</accession>
<dbReference type="PATRIC" id="fig|1408103.3.peg.4286"/>
<proteinExistence type="predicted"/>
<keyword evidence="1" id="KW-0378">Hydrolase</keyword>